<keyword evidence="2" id="KW-0812">Transmembrane</keyword>
<dbReference type="RefSeq" id="XP_044567398.1">
    <property type="nucleotide sequence ID" value="XM_044702043.1"/>
</dbReference>
<evidence type="ECO:0000256" key="2">
    <source>
        <dbReference type="SAM" id="Phobius"/>
    </source>
</evidence>
<dbReference type="Proteomes" id="UP000444721">
    <property type="component" value="Unassembled WGS sequence"/>
</dbReference>
<dbReference type="VEuPathDB" id="AmoebaDB:NfTy_017700"/>
<dbReference type="VEuPathDB" id="AmoebaDB:FDP41_011615"/>
<feature type="region of interest" description="Disordered" evidence="1">
    <location>
        <begin position="228"/>
        <end position="249"/>
    </location>
</feature>
<organism evidence="3 4">
    <name type="scientific">Naegleria fowleri</name>
    <name type="common">Brain eating amoeba</name>
    <dbReference type="NCBI Taxonomy" id="5763"/>
    <lineage>
        <taxon>Eukaryota</taxon>
        <taxon>Discoba</taxon>
        <taxon>Heterolobosea</taxon>
        <taxon>Tetramitia</taxon>
        <taxon>Eutetramitia</taxon>
        <taxon>Vahlkampfiidae</taxon>
        <taxon>Naegleria</taxon>
    </lineage>
</organism>
<sequence length="311" mass="36823">MLHLLSSLFKVYGLYNWYQIWIAKYLEKANIDRYMSGQLLKCLLGLVVSTLYLAWIRKENYMGLDISDTNFFSRLCHVHDPFFNNLFGTKPSPQILSNVIHMTWMDWFNCATLGYFGMWLKGHFESIFSFPFLFSLVPFEMYLLYDLISSGMHWHVNGIMYYLLWALVLYHLWHKIRYPKSNNTGKPMGTSMFLMLSAFAAALALDFWFEIGLFNRIFGPGIFEQKDDQKSQQQHNFPPFMPQESQENPDKFRRMANFLREESYWQKQQQLHSKGSRIMNMNRFQEISDSSDDEDEPPVLEDISEGEISVE</sequence>
<dbReference type="OrthoDB" id="10376131at2759"/>
<feature type="transmembrane region" description="Helical" evidence="2">
    <location>
        <begin position="37"/>
        <end position="56"/>
    </location>
</feature>
<name>A0A6A5CBF3_NAEFO</name>
<keyword evidence="4" id="KW-1185">Reference proteome</keyword>
<dbReference type="AlphaFoldDB" id="A0A6A5CBF3"/>
<accession>A0A6A5CBF3</accession>
<dbReference type="EMBL" id="VFQX01000009">
    <property type="protein sequence ID" value="KAF0982685.1"/>
    <property type="molecule type" value="Genomic_DNA"/>
</dbReference>
<comment type="caution">
    <text evidence="3">The sequence shown here is derived from an EMBL/GenBank/DDBJ whole genome shotgun (WGS) entry which is preliminary data.</text>
</comment>
<keyword evidence="2" id="KW-0472">Membrane</keyword>
<dbReference type="GeneID" id="68118830"/>
<evidence type="ECO:0000256" key="1">
    <source>
        <dbReference type="SAM" id="MobiDB-lite"/>
    </source>
</evidence>
<evidence type="ECO:0000313" key="3">
    <source>
        <dbReference type="EMBL" id="KAF0982685.1"/>
    </source>
</evidence>
<evidence type="ECO:0000313" key="4">
    <source>
        <dbReference type="Proteomes" id="UP000444721"/>
    </source>
</evidence>
<feature type="region of interest" description="Disordered" evidence="1">
    <location>
        <begin position="270"/>
        <end position="311"/>
    </location>
</feature>
<dbReference type="VEuPathDB" id="AmoebaDB:NF0114120"/>
<feature type="transmembrane region" description="Helical" evidence="2">
    <location>
        <begin position="154"/>
        <end position="173"/>
    </location>
</feature>
<reference evidence="3 4" key="1">
    <citation type="journal article" date="2019" name="Sci. Rep.">
        <title>Nanopore sequencing improves the draft genome of the human pathogenic amoeba Naegleria fowleri.</title>
        <authorList>
            <person name="Liechti N."/>
            <person name="Schurch N."/>
            <person name="Bruggmann R."/>
            <person name="Wittwer M."/>
        </authorList>
    </citation>
    <scope>NUCLEOTIDE SEQUENCE [LARGE SCALE GENOMIC DNA]</scope>
    <source>
        <strain evidence="3 4">ATCC 30894</strain>
    </source>
</reference>
<feature type="compositionally biased region" description="Acidic residues" evidence="1">
    <location>
        <begin position="289"/>
        <end position="311"/>
    </location>
</feature>
<protein>
    <submittedName>
        <fullName evidence="3">Uncharacterized protein</fullName>
    </submittedName>
</protein>
<gene>
    <name evidence="3" type="ORF">FDP41_011615</name>
</gene>
<keyword evidence="2" id="KW-1133">Transmembrane helix</keyword>
<feature type="transmembrane region" description="Helical" evidence="2">
    <location>
        <begin position="193"/>
        <end position="214"/>
    </location>
</feature>
<proteinExistence type="predicted"/>